<dbReference type="PANTHER" id="PTHR30231:SF4">
    <property type="entry name" value="PROTEIN NEN2"/>
    <property type="match status" value="1"/>
</dbReference>
<dbReference type="InterPro" id="IPR013520">
    <property type="entry name" value="Ribonucl_H"/>
</dbReference>
<dbReference type="EMBL" id="JMPI01000030">
    <property type="protein sequence ID" value="KFC81436.1"/>
    <property type="molecule type" value="Genomic_DNA"/>
</dbReference>
<name>A0A085GCJ1_9ENTR</name>
<dbReference type="OrthoDB" id="5497329at2"/>
<dbReference type="SMART" id="SM00479">
    <property type="entry name" value="EXOIII"/>
    <property type="match status" value="1"/>
</dbReference>
<protein>
    <submittedName>
        <fullName evidence="5">DNA polymerase III epsilon subunit</fullName>
        <ecNumber evidence="5">2.7.7.7</ecNumber>
    </submittedName>
</protein>
<dbReference type="EC" id="2.7.7.7" evidence="5"/>
<evidence type="ECO:0000256" key="2">
    <source>
        <dbReference type="ARBA" id="ARBA00022801"/>
    </source>
</evidence>
<proteinExistence type="predicted"/>
<dbReference type="AlphaFoldDB" id="A0A085GCJ1"/>
<reference evidence="5 6" key="1">
    <citation type="submission" date="2014-05" db="EMBL/GenBank/DDBJ databases">
        <title>ATOL: Assembling a taxonomically balanced genome-scale reconstruction of the evolutionary history of the Enterobacteriaceae.</title>
        <authorList>
            <person name="Plunkett G.III."/>
            <person name="Neeno-Eckwall E.C."/>
            <person name="Glasner J.D."/>
            <person name="Perna N.T."/>
        </authorList>
    </citation>
    <scope>NUCLEOTIDE SEQUENCE [LARGE SCALE GENOMIC DNA]</scope>
    <source>
        <strain evidence="5 6">ATCC 33320</strain>
    </source>
</reference>
<evidence type="ECO:0000256" key="1">
    <source>
        <dbReference type="ARBA" id="ARBA00022722"/>
    </source>
</evidence>
<dbReference type="PANTHER" id="PTHR30231">
    <property type="entry name" value="DNA POLYMERASE III SUBUNIT EPSILON"/>
    <property type="match status" value="1"/>
</dbReference>
<dbReference type="eggNOG" id="COG0847">
    <property type="taxonomic scope" value="Bacteria"/>
</dbReference>
<evidence type="ECO:0000256" key="3">
    <source>
        <dbReference type="ARBA" id="ARBA00022839"/>
    </source>
</evidence>
<keyword evidence="5" id="KW-0548">Nucleotidyltransferase</keyword>
<dbReference type="InterPro" id="IPR012337">
    <property type="entry name" value="RNaseH-like_sf"/>
</dbReference>
<keyword evidence="1" id="KW-0540">Nuclease</keyword>
<dbReference type="GO" id="GO:0003676">
    <property type="term" value="F:nucleic acid binding"/>
    <property type="evidence" value="ECO:0007669"/>
    <property type="project" value="InterPro"/>
</dbReference>
<evidence type="ECO:0000313" key="5">
    <source>
        <dbReference type="EMBL" id="KFC81436.1"/>
    </source>
</evidence>
<keyword evidence="2" id="KW-0378">Hydrolase</keyword>
<dbReference type="Pfam" id="PF00929">
    <property type="entry name" value="RNase_T"/>
    <property type="match status" value="1"/>
</dbReference>
<dbReference type="GO" id="GO:0003887">
    <property type="term" value="F:DNA-directed DNA polymerase activity"/>
    <property type="evidence" value="ECO:0007669"/>
    <property type="project" value="UniProtKB-EC"/>
</dbReference>
<dbReference type="CDD" id="cd06127">
    <property type="entry name" value="DEDDh"/>
    <property type="match status" value="1"/>
</dbReference>
<dbReference type="InterPro" id="IPR036397">
    <property type="entry name" value="RNaseH_sf"/>
</dbReference>
<dbReference type="SUPFAM" id="SSF53098">
    <property type="entry name" value="Ribonuclease H-like"/>
    <property type="match status" value="1"/>
</dbReference>
<dbReference type="STRING" id="1006004.GBAG_2220"/>
<keyword evidence="5" id="KW-0808">Transferase</keyword>
<dbReference type="GO" id="GO:0005829">
    <property type="term" value="C:cytosol"/>
    <property type="evidence" value="ECO:0007669"/>
    <property type="project" value="TreeGrafter"/>
</dbReference>
<keyword evidence="3" id="KW-0269">Exonuclease</keyword>
<dbReference type="RefSeq" id="WP_051873699.1">
    <property type="nucleotide sequence ID" value="NZ_JMPI01000030.1"/>
</dbReference>
<accession>A0A085GCJ1</accession>
<comment type="caution">
    <text evidence="5">The sequence shown here is derived from an EMBL/GenBank/DDBJ whole genome shotgun (WGS) entry which is preliminary data.</text>
</comment>
<dbReference type="Proteomes" id="UP000028653">
    <property type="component" value="Unassembled WGS sequence"/>
</dbReference>
<keyword evidence="6" id="KW-1185">Reference proteome</keyword>
<dbReference type="GO" id="GO:0008408">
    <property type="term" value="F:3'-5' exonuclease activity"/>
    <property type="evidence" value="ECO:0007669"/>
    <property type="project" value="TreeGrafter"/>
</dbReference>
<evidence type="ECO:0000259" key="4">
    <source>
        <dbReference type="SMART" id="SM00479"/>
    </source>
</evidence>
<feature type="domain" description="Exonuclease" evidence="4">
    <location>
        <begin position="52"/>
        <end position="225"/>
    </location>
</feature>
<gene>
    <name evidence="5" type="ORF">GBAG_2220</name>
</gene>
<sequence length="241" mass="27146">MGLLSRIFPPSLTQQVESQHKRWRNIPGLSPALQQLLATPVPNFTADVFSVPWLAFDFETSGLDANQDRILSIGSVMVQSGQILLASAQHQYISSDPQVNAHSAVINHITPEMLRDGEALDEAMETLFLRLAGRVAVVHGKMVERAFINAWLQTRYGAEDLPILWIDTLEIERRYQQARRQMQNDLRLSSLRREYRLPDYPAHHALCDAVATAELALVQLQPQRQARAQGKCWPLNACLCG</sequence>
<evidence type="ECO:0000313" key="6">
    <source>
        <dbReference type="Proteomes" id="UP000028653"/>
    </source>
</evidence>
<dbReference type="Gene3D" id="3.30.420.10">
    <property type="entry name" value="Ribonuclease H-like superfamily/Ribonuclease H"/>
    <property type="match status" value="1"/>
</dbReference>
<organism evidence="5 6">
    <name type="scientific">Buttiauxella agrestis ATCC 33320</name>
    <dbReference type="NCBI Taxonomy" id="1006004"/>
    <lineage>
        <taxon>Bacteria</taxon>
        <taxon>Pseudomonadati</taxon>
        <taxon>Pseudomonadota</taxon>
        <taxon>Gammaproteobacteria</taxon>
        <taxon>Enterobacterales</taxon>
        <taxon>Enterobacteriaceae</taxon>
        <taxon>Buttiauxella</taxon>
    </lineage>
</organism>